<dbReference type="SUPFAM" id="SSF53062">
    <property type="entry name" value="PTS system fructose IIA component-like"/>
    <property type="match status" value="1"/>
</dbReference>
<dbReference type="InterPro" id="IPR004701">
    <property type="entry name" value="PTS_EIIA_man-typ"/>
</dbReference>
<dbReference type="PROSITE" id="PS51096">
    <property type="entry name" value="PTS_EIIA_TYPE_4"/>
    <property type="match status" value="1"/>
</dbReference>
<name>A0ABT4BR81_9FIRM</name>
<evidence type="ECO:0000256" key="3">
    <source>
        <dbReference type="ARBA" id="ARBA00022840"/>
    </source>
</evidence>
<dbReference type="Gene3D" id="3.40.50.300">
    <property type="entry name" value="P-loop containing nucleotide triphosphate hydrolases"/>
    <property type="match status" value="1"/>
</dbReference>
<dbReference type="PANTHER" id="PTHR32071">
    <property type="entry name" value="TRANSCRIPTIONAL REGULATORY PROTEIN"/>
    <property type="match status" value="1"/>
</dbReference>
<keyword evidence="4" id="KW-0238">DNA-binding</keyword>
<dbReference type="PROSITE" id="PS50045">
    <property type="entry name" value="SIGMA54_INTERACT_4"/>
    <property type="match status" value="1"/>
</dbReference>
<sequence length="919" mass="104394">MYVSTKDELLNHVMELTKNFSPKNMDVFTANNISEKIGISRNLASQYLNELVKEDKLLKINSRPVYFLHKRVIDGNFEISIDRNVFMSMDEFTDQLNTGKSELKNFQKAVGYNTGIAYCVEQCKAAMKYPPNGLPILLTGQSGTGKSYLAQLMYEYAVDEGIIESSSPFISVNCSEYANNPELETANLFGYKKGAFAGAERDHKGLIQSADGGVLFLDEVQGLSPECQEKLFLFMDKGIYHLLGENSVRNHAKVKIIFATTKDPNEALLRTLLQRIPIIVKLPALDERSMEEKEEMIIGFFKKEAKRIHREIFISNKVFQTLMNYTFSGNIGQLKNCICTACANAFLHSETKQQTLNIYLYHLPEYVFPSAKLNTDLSNQEEKYMINLYGVTPNNTIDKITAFYGSVLNNYEDYKNLKIDFNQMLEIQFANLNSYYDYLAFEKQYTDLKIKAIEKVMEDICEFVADKYNIQLLSNCSFIMSRSIYTQMQVNPEIKLWEAKRNTLIEELAKFLGEKLPKEYMVAAETAALIKQSLDISLSSMGLILCLLNVKYYNAGGHINDLEGIIICHGYSTASSMASAANKLIGQHVFEAIDMSMDTHTGEIAKRLKKHIQKFNVIRDFILLVDMGSLEDIGNEMSDIPNINIGIINNVSTRLAVDVGYKICEGKDMESILKSAGENMTPAYKMIINQKKEEAIIFTSETSTHTAEKMAELFLSSLPGSIPIKIISYNNFKLIQNSGEDGILKKYHVLTIIGTSNPNIQGIPFIALEDIISLKEIKQVNAFLVRYFTQEEIQQFNRNILKNFSLQNVMQYLTVLNADKLLDYVEEVVNHLQQLMGKKLSGETILGIYVHLSCLVERLVTKNQLETHLDLEGFESSQQLFIKQMKESFSVITNHYGVEIPVSEIAYIYDYIANDEFEK</sequence>
<keyword evidence="1" id="KW-0808">Transferase</keyword>
<dbReference type="Gene3D" id="1.10.8.60">
    <property type="match status" value="1"/>
</dbReference>
<accession>A0ABT4BR81</accession>
<dbReference type="InterPro" id="IPR036634">
    <property type="entry name" value="PRD_sf"/>
</dbReference>
<evidence type="ECO:0000259" key="7">
    <source>
        <dbReference type="PROSITE" id="PS51372"/>
    </source>
</evidence>
<feature type="domain" description="Sigma-54 factor interaction" evidence="5">
    <location>
        <begin position="109"/>
        <end position="343"/>
    </location>
</feature>
<dbReference type="PROSITE" id="PS00675">
    <property type="entry name" value="SIGMA54_INTERACT_1"/>
    <property type="match status" value="1"/>
</dbReference>
<feature type="domain" description="PRD" evidence="7">
    <location>
        <begin position="816"/>
        <end position="919"/>
    </location>
</feature>
<dbReference type="Proteomes" id="UP001082703">
    <property type="component" value="Unassembled WGS sequence"/>
</dbReference>
<evidence type="ECO:0000259" key="6">
    <source>
        <dbReference type="PROSITE" id="PS51096"/>
    </source>
</evidence>
<comment type="caution">
    <text evidence="8">The sequence shown here is derived from an EMBL/GenBank/DDBJ whole genome shotgun (WGS) entry which is preliminary data.</text>
</comment>
<proteinExistence type="predicted"/>
<evidence type="ECO:0000256" key="1">
    <source>
        <dbReference type="ARBA" id="ARBA00022679"/>
    </source>
</evidence>
<evidence type="ECO:0000256" key="4">
    <source>
        <dbReference type="ARBA" id="ARBA00023125"/>
    </source>
</evidence>
<dbReference type="Gene3D" id="1.10.1790.10">
    <property type="entry name" value="PRD domain"/>
    <property type="match status" value="1"/>
</dbReference>
<dbReference type="InterPro" id="IPR036662">
    <property type="entry name" value="PTS_EIIA_man-typ_sf"/>
</dbReference>
<dbReference type="Gene3D" id="3.40.50.510">
    <property type="entry name" value="Phosphotransferase system, mannose-type IIA component"/>
    <property type="match status" value="1"/>
</dbReference>
<dbReference type="Pfam" id="PF00158">
    <property type="entry name" value="Sigma54_activat"/>
    <property type="match status" value="1"/>
</dbReference>
<dbReference type="InterPro" id="IPR027417">
    <property type="entry name" value="P-loop_NTPase"/>
</dbReference>
<dbReference type="InterPro" id="IPR025662">
    <property type="entry name" value="Sigma_54_int_dom_ATP-bd_1"/>
</dbReference>
<dbReference type="SUPFAM" id="SSF52540">
    <property type="entry name" value="P-loop containing nucleoside triphosphate hydrolases"/>
    <property type="match status" value="1"/>
</dbReference>
<dbReference type="Pfam" id="PF03610">
    <property type="entry name" value="EIIA-man"/>
    <property type="match status" value="1"/>
</dbReference>
<gene>
    <name evidence="8" type="ORF">OUY18_03920</name>
</gene>
<keyword evidence="3" id="KW-0067">ATP-binding</keyword>
<dbReference type="RefSeq" id="WP_268057410.1">
    <property type="nucleotide sequence ID" value="NZ_JAPOHA010000003.1"/>
</dbReference>
<dbReference type="InterPro" id="IPR036390">
    <property type="entry name" value="WH_DNA-bd_sf"/>
</dbReference>
<reference evidence="8 9" key="1">
    <citation type="submission" date="2022-11" db="EMBL/GenBank/DDBJ databases">
        <authorList>
            <person name="Caiyu Z."/>
        </authorList>
    </citation>
    <scope>NUCLEOTIDE SEQUENCE [LARGE SCALE GENOMIC DNA]</scope>
    <source>
        <strain evidence="8 9">YR-4</strain>
    </source>
</reference>
<dbReference type="InterPro" id="IPR002078">
    <property type="entry name" value="Sigma_54_int"/>
</dbReference>
<dbReference type="SMART" id="SM00382">
    <property type="entry name" value="AAA"/>
    <property type="match status" value="1"/>
</dbReference>
<evidence type="ECO:0000259" key="5">
    <source>
        <dbReference type="PROSITE" id="PS50045"/>
    </source>
</evidence>
<evidence type="ECO:0000313" key="9">
    <source>
        <dbReference type="Proteomes" id="UP001082703"/>
    </source>
</evidence>
<protein>
    <submittedName>
        <fullName evidence="8">Sigma 54-interacting transcriptional regulator</fullName>
    </submittedName>
</protein>
<keyword evidence="2" id="KW-0547">Nucleotide-binding</keyword>
<dbReference type="InterPro" id="IPR011608">
    <property type="entry name" value="PRD"/>
</dbReference>
<feature type="domain" description="PTS EIIA type-4" evidence="6">
    <location>
        <begin position="561"/>
        <end position="696"/>
    </location>
</feature>
<evidence type="ECO:0000313" key="8">
    <source>
        <dbReference type="EMBL" id="MCY1713402.1"/>
    </source>
</evidence>
<dbReference type="PROSITE" id="PS51372">
    <property type="entry name" value="PRD_2"/>
    <property type="match status" value="1"/>
</dbReference>
<keyword evidence="9" id="KW-1185">Reference proteome</keyword>
<dbReference type="Pfam" id="PF00874">
    <property type="entry name" value="PRD"/>
    <property type="match status" value="1"/>
</dbReference>
<dbReference type="PANTHER" id="PTHR32071:SF38">
    <property type="entry name" value="PSP OPERON TRANSCRIPTIONAL ACTIVATOR"/>
    <property type="match status" value="1"/>
</dbReference>
<dbReference type="EMBL" id="JAPOHA010000003">
    <property type="protein sequence ID" value="MCY1713402.1"/>
    <property type="molecule type" value="Genomic_DNA"/>
</dbReference>
<dbReference type="SUPFAM" id="SSF63520">
    <property type="entry name" value="PTS-regulatory domain, PRD"/>
    <property type="match status" value="1"/>
</dbReference>
<dbReference type="SUPFAM" id="SSF46785">
    <property type="entry name" value="Winged helix' DNA-binding domain"/>
    <property type="match status" value="1"/>
</dbReference>
<evidence type="ECO:0000256" key="2">
    <source>
        <dbReference type="ARBA" id="ARBA00022741"/>
    </source>
</evidence>
<dbReference type="InterPro" id="IPR003593">
    <property type="entry name" value="AAA+_ATPase"/>
</dbReference>
<dbReference type="CDD" id="cd00009">
    <property type="entry name" value="AAA"/>
    <property type="match status" value="1"/>
</dbReference>
<organism evidence="8 9">
    <name type="scientific">Caproiciproducens galactitolivorans</name>
    <dbReference type="NCBI Taxonomy" id="642589"/>
    <lineage>
        <taxon>Bacteria</taxon>
        <taxon>Bacillati</taxon>
        <taxon>Bacillota</taxon>
        <taxon>Clostridia</taxon>
        <taxon>Eubacteriales</taxon>
        <taxon>Acutalibacteraceae</taxon>
        <taxon>Caproiciproducens</taxon>
    </lineage>
</organism>